<evidence type="ECO:0000313" key="4">
    <source>
        <dbReference type="Proteomes" id="UP001396334"/>
    </source>
</evidence>
<name>A0ABR2PPB2_9ROSI</name>
<accession>A0ABR2PPB2</accession>
<evidence type="ECO:0000256" key="1">
    <source>
        <dbReference type="SAM" id="Coils"/>
    </source>
</evidence>
<organism evidence="3 4">
    <name type="scientific">Hibiscus sabdariffa</name>
    <name type="common">roselle</name>
    <dbReference type="NCBI Taxonomy" id="183260"/>
    <lineage>
        <taxon>Eukaryota</taxon>
        <taxon>Viridiplantae</taxon>
        <taxon>Streptophyta</taxon>
        <taxon>Embryophyta</taxon>
        <taxon>Tracheophyta</taxon>
        <taxon>Spermatophyta</taxon>
        <taxon>Magnoliopsida</taxon>
        <taxon>eudicotyledons</taxon>
        <taxon>Gunneridae</taxon>
        <taxon>Pentapetalae</taxon>
        <taxon>rosids</taxon>
        <taxon>malvids</taxon>
        <taxon>Malvales</taxon>
        <taxon>Malvaceae</taxon>
        <taxon>Malvoideae</taxon>
        <taxon>Hibiscus</taxon>
    </lineage>
</organism>
<dbReference type="Proteomes" id="UP001396334">
    <property type="component" value="Unassembled WGS sequence"/>
</dbReference>
<evidence type="ECO:0000313" key="3">
    <source>
        <dbReference type="EMBL" id="KAK8990250.1"/>
    </source>
</evidence>
<gene>
    <name evidence="3" type="ORF">V6N11_008956</name>
</gene>
<sequence>MKEVNDRASDQFNNDESDEEDDPREAELWKKKEVFSSRTIQAHLTDSMAANYWKFGALSEPNRRVHEVNIVSLENRIDQLTNVISSQVAEKKQSFRDCGICTMTDHATDYCPILHEENEWNHNRTTTPRDKEAKTPTNPDFQEEDDAATKEGSPTPEPEASPYAVQPHFPSRFIKEDNQAEEKENLYVFRKVEINVPLLEIIQKIPRYAYFLKDLYTNKRRLFGHEKVNPGENNFTNLTRRLPPKIKDQDMFAITRAIHKIYLKEVLSWTKL</sequence>
<proteinExistence type="predicted"/>
<feature type="region of interest" description="Disordered" evidence="2">
    <location>
        <begin position="122"/>
        <end position="170"/>
    </location>
</feature>
<keyword evidence="1" id="KW-0175">Coiled coil</keyword>
<comment type="caution">
    <text evidence="3">The sequence shown here is derived from an EMBL/GenBank/DDBJ whole genome shotgun (WGS) entry which is preliminary data.</text>
</comment>
<feature type="coiled-coil region" evidence="1">
    <location>
        <begin position="63"/>
        <end position="90"/>
    </location>
</feature>
<reference evidence="3 4" key="1">
    <citation type="journal article" date="2024" name="G3 (Bethesda)">
        <title>Genome assembly of Hibiscus sabdariffa L. provides insights into metabolisms of medicinal natural products.</title>
        <authorList>
            <person name="Kim T."/>
        </authorList>
    </citation>
    <scope>NUCLEOTIDE SEQUENCE [LARGE SCALE GENOMIC DNA]</scope>
    <source>
        <strain evidence="3">TK-2024</strain>
        <tissue evidence="3">Old leaves</tissue>
    </source>
</reference>
<feature type="region of interest" description="Disordered" evidence="2">
    <location>
        <begin position="1"/>
        <end position="25"/>
    </location>
</feature>
<feature type="compositionally biased region" description="Acidic residues" evidence="2">
    <location>
        <begin position="13"/>
        <end position="24"/>
    </location>
</feature>
<evidence type="ECO:0000256" key="2">
    <source>
        <dbReference type="SAM" id="MobiDB-lite"/>
    </source>
</evidence>
<dbReference type="EMBL" id="JBBPBN010000054">
    <property type="protein sequence ID" value="KAK8990250.1"/>
    <property type="molecule type" value="Genomic_DNA"/>
</dbReference>
<protein>
    <submittedName>
        <fullName evidence="3">Uncharacterized protein</fullName>
    </submittedName>
</protein>
<feature type="compositionally biased region" description="Basic and acidic residues" evidence="2">
    <location>
        <begin position="122"/>
        <end position="134"/>
    </location>
</feature>
<keyword evidence="4" id="KW-1185">Reference proteome</keyword>